<feature type="region of interest" description="Disordered" evidence="1">
    <location>
        <begin position="175"/>
        <end position="236"/>
    </location>
</feature>
<feature type="compositionally biased region" description="Basic residues" evidence="1">
    <location>
        <begin position="205"/>
        <end position="224"/>
    </location>
</feature>
<dbReference type="PhylomeDB" id="B4HAS1"/>
<protein>
    <submittedName>
        <fullName evidence="4">GL21246</fullName>
    </submittedName>
</protein>
<proteinExistence type="predicted"/>
<keyword evidence="3" id="KW-0732">Signal</keyword>
<feature type="transmembrane region" description="Helical" evidence="2">
    <location>
        <begin position="319"/>
        <end position="336"/>
    </location>
</feature>
<keyword evidence="2" id="KW-0472">Membrane</keyword>
<feature type="signal peptide" evidence="3">
    <location>
        <begin position="1"/>
        <end position="27"/>
    </location>
</feature>
<dbReference type="AlphaFoldDB" id="B4HAS1"/>
<feature type="chain" id="PRO_5002808321" evidence="3">
    <location>
        <begin position="28"/>
        <end position="425"/>
    </location>
</feature>
<evidence type="ECO:0000256" key="2">
    <source>
        <dbReference type="SAM" id="Phobius"/>
    </source>
</evidence>
<accession>B4HAS1</accession>
<keyword evidence="2" id="KW-0812">Transmembrane</keyword>
<evidence type="ECO:0000256" key="3">
    <source>
        <dbReference type="SAM" id="SignalP"/>
    </source>
</evidence>
<name>B4HAS1_DROPE</name>
<reference evidence="4 5" key="1">
    <citation type="journal article" date="2007" name="Nature">
        <title>Evolution of genes and genomes on the Drosophila phylogeny.</title>
        <authorList>
            <consortium name="Drosophila 12 Genomes Consortium"/>
            <person name="Clark A.G."/>
            <person name="Eisen M.B."/>
            <person name="Smith D.R."/>
            <person name="Bergman C.M."/>
            <person name="Oliver B."/>
            <person name="Markow T.A."/>
            <person name="Kaufman T.C."/>
            <person name="Kellis M."/>
            <person name="Gelbart W."/>
            <person name="Iyer V.N."/>
            <person name="Pollard D.A."/>
            <person name="Sackton T.B."/>
            <person name="Larracuente A.M."/>
            <person name="Singh N.D."/>
            <person name="Abad J.P."/>
            <person name="Abt D.N."/>
            <person name="Adryan B."/>
            <person name="Aguade M."/>
            <person name="Akashi H."/>
            <person name="Anderson W.W."/>
            <person name="Aquadro C.F."/>
            <person name="Ardell D.H."/>
            <person name="Arguello R."/>
            <person name="Artieri C.G."/>
            <person name="Barbash D.A."/>
            <person name="Barker D."/>
            <person name="Barsanti P."/>
            <person name="Batterham P."/>
            <person name="Batzoglou S."/>
            <person name="Begun D."/>
            <person name="Bhutkar A."/>
            <person name="Blanco E."/>
            <person name="Bosak S.A."/>
            <person name="Bradley R.K."/>
            <person name="Brand A.D."/>
            <person name="Brent M.R."/>
            <person name="Brooks A.N."/>
            <person name="Brown R.H."/>
            <person name="Butlin R.K."/>
            <person name="Caggese C."/>
            <person name="Calvi B.R."/>
            <person name="Bernardo de Carvalho A."/>
            <person name="Caspi A."/>
            <person name="Castrezana S."/>
            <person name="Celniker S.E."/>
            <person name="Chang J.L."/>
            <person name="Chapple C."/>
            <person name="Chatterji S."/>
            <person name="Chinwalla A."/>
            <person name="Civetta A."/>
            <person name="Clifton S.W."/>
            <person name="Comeron J.M."/>
            <person name="Costello J.C."/>
            <person name="Coyne J.A."/>
            <person name="Daub J."/>
            <person name="David R.G."/>
            <person name="Delcher A.L."/>
            <person name="Delehaunty K."/>
            <person name="Do C.B."/>
            <person name="Ebling H."/>
            <person name="Edwards K."/>
            <person name="Eickbush T."/>
            <person name="Evans J.D."/>
            <person name="Filipski A."/>
            <person name="Findeiss S."/>
            <person name="Freyhult E."/>
            <person name="Fulton L."/>
            <person name="Fulton R."/>
            <person name="Garcia A.C."/>
            <person name="Gardiner A."/>
            <person name="Garfield D.A."/>
            <person name="Garvin B.E."/>
            <person name="Gibson G."/>
            <person name="Gilbert D."/>
            <person name="Gnerre S."/>
            <person name="Godfrey J."/>
            <person name="Good R."/>
            <person name="Gotea V."/>
            <person name="Gravely B."/>
            <person name="Greenberg A.J."/>
            <person name="Griffiths-Jones S."/>
            <person name="Gross S."/>
            <person name="Guigo R."/>
            <person name="Gustafson E.A."/>
            <person name="Haerty W."/>
            <person name="Hahn M.W."/>
            <person name="Halligan D.L."/>
            <person name="Halpern A.L."/>
            <person name="Halter G.M."/>
            <person name="Han M.V."/>
            <person name="Heger A."/>
            <person name="Hillier L."/>
            <person name="Hinrichs A.S."/>
            <person name="Holmes I."/>
            <person name="Hoskins R.A."/>
            <person name="Hubisz M.J."/>
            <person name="Hultmark D."/>
            <person name="Huntley M.A."/>
            <person name="Jaffe D.B."/>
            <person name="Jagadeeshan S."/>
            <person name="Jeck W.R."/>
            <person name="Johnson J."/>
            <person name="Jones C.D."/>
            <person name="Jordan W.C."/>
            <person name="Karpen G.H."/>
            <person name="Kataoka E."/>
            <person name="Keightley P.D."/>
            <person name="Kheradpour P."/>
            <person name="Kirkness E.F."/>
            <person name="Koerich L.B."/>
            <person name="Kristiansen K."/>
            <person name="Kudrna D."/>
            <person name="Kulathinal R.J."/>
            <person name="Kumar S."/>
            <person name="Kwok R."/>
            <person name="Lander E."/>
            <person name="Langley C.H."/>
            <person name="Lapoint R."/>
            <person name="Lazzaro B.P."/>
            <person name="Lee S.J."/>
            <person name="Levesque L."/>
            <person name="Li R."/>
            <person name="Lin C.F."/>
            <person name="Lin M.F."/>
            <person name="Lindblad-Toh K."/>
            <person name="Llopart A."/>
            <person name="Long M."/>
            <person name="Low L."/>
            <person name="Lozovsky E."/>
            <person name="Lu J."/>
            <person name="Luo M."/>
            <person name="Machado C.A."/>
            <person name="Makalowski W."/>
            <person name="Marzo M."/>
            <person name="Matsuda M."/>
            <person name="Matzkin L."/>
            <person name="McAllister B."/>
            <person name="McBride C.S."/>
            <person name="McKernan B."/>
            <person name="McKernan K."/>
            <person name="Mendez-Lago M."/>
            <person name="Minx P."/>
            <person name="Mollenhauer M.U."/>
            <person name="Montooth K."/>
            <person name="Mount S.M."/>
            <person name="Mu X."/>
            <person name="Myers E."/>
            <person name="Negre B."/>
            <person name="Newfeld S."/>
            <person name="Nielsen R."/>
            <person name="Noor M.A."/>
            <person name="O'Grady P."/>
            <person name="Pachter L."/>
            <person name="Papaceit M."/>
            <person name="Parisi M.J."/>
            <person name="Parisi M."/>
            <person name="Parts L."/>
            <person name="Pedersen J.S."/>
            <person name="Pesole G."/>
            <person name="Phillippy A.M."/>
            <person name="Ponting C.P."/>
            <person name="Pop M."/>
            <person name="Porcelli D."/>
            <person name="Powell J.R."/>
            <person name="Prohaska S."/>
            <person name="Pruitt K."/>
            <person name="Puig M."/>
            <person name="Quesneville H."/>
            <person name="Ram K.R."/>
            <person name="Rand D."/>
            <person name="Rasmussen M.D."/>
            <person name="Reed L.K."/>
            <person name="Reenan R."/>
            <person name="Reily A."/>
            <person name="Remington K.A."/>
            <person name="Rieger T.T."/>
            <person name="Ritchie M.G."/>
            <person name="Robin C."/>
            <person name="Rogers Y.H."/>
            <person name="Rohde C."/>
            <person name="Rozas J."/>
            <person name="Rubenfield M.J."/>
            <person name="Ruiz A."/>
            <person name="Russo S."/>
            <person name="Salzberg S.L."/>
            <person name="Sanchez-Gracia A."/>
            <person name="Saranga D.J."/>
            <person name="Sato H."/>
            <person name="Schaeffer S.W."/>
            <person name="Schatz M.C."/>
            <person name="Schlenke T."/>
            <person name="Schwartz R."/>
            <person name="Segarra C."/>
            <person name="Singh R.S."/>
            <person name="Sirot L."/>
            <person name="Sirota M."/>
            <person name="Sisneros N.B."/>
            <person name="Smith C.D."/>
            <person name="Smith T.F."/>
            <person name="Spieth J."/>
            <person name="Stage D.E."/>
            <person name="Stark A."/>
            <person name="Stephan W."/>
            <person name="Strausberg R.L."/>
            <person name="Strempel S."/>
            <person name="Sturgill D."/>
            <person name="Sutton G."/>
            <person name="Sutton G.G."/>
            <person name="Tao W."/>
            <person name="Teichmann S."/>
            <person name="Tobari Y.N."/>
            <person name="Tomimura Y."/>
            <person name="Tsolas J.M."/>
            <person name="Valente V.L."/>
            <person name="Venter E."/>
            <person name="Venter J.C."/>
            <person name="Vicario S."/>
            <person name="Vieira F.G."/>
            <person name="Vilella A.J."/>
            <person name="Villasante A."/>
            <person name="Walenz B."/>
            <person name="Wang J."/>
            <person name="Wasserman M."/>
            <person name="Watts T."/>
            <person name="Wilson D."/>
            <person name="Wilson R.K."/>
            <person name="Wing R.A."/>
            <person name="Wolfner M.F."/>
            <person name="Wong A."/>
            <person name="Wong G.K."/>
            <person name="Wu C.I."/>
            <person name="Wu G."/>
            <person name="Yamamoto D."/>
            <person name="Yang H.P."/>
            <person name="Yang S.P."/>
            <person name="Yorke J.A."/>
            <person name="Yoshida K."/>
            <person name="Zdobnov E."/>
            <person name="Zhang P."/>
            <person name="Zhang Y."/>
            <person name="Zimin A.V."/>
            <person name="Baldwin J."/>
            <person name="Abdouelleil A."/>
            <person name="Abdulkadir J."/>
            <person name="Abebe A."/>
            <person name="Abera B."/>
            <person name="Abreu J."/>
            <person name="Acer S.C."/>
            <person name="Aftuck L."/>
            <person name="Alexander A."/>
            <person name="An P."/>
            <person name="Anderson E."/>
            <person name="Anderson S."/>
            <person name="Arachi H."/>
            <person name="Azer M."/>
            <person name="Bachantsang P."/>
            <person name="Barry A."/>
            <person name="Bayul T."/>
            <person name="Berlin A."/>
            <person name="Bessette D."/>
            <person name="Bloom T."/>
            <person name="Blye J."/>
            <person name="Boguslavskiy L."/>
            <person name="Bonnet C."/>
            <person name="Boukhgalter B."/>
            <person name="Bourzgui I."/>
            <person name="Brown A."/>
            <person name="Cahill P."/>
            <person name="Channer S."/>
            <person name="Cheshatsang Y."/>
            <person name="Chuda L."/>
            <person name="Citroen M."/>
            <person name="Collymore A."/>
            <person name="Cooke P."/>
            <person name="Costello M."/>
            <person name="D'Aco K."/>
            <person name="Daza R."/>
            <person name="De Haan G."/>
            <person name="DeGray S."/>
            <person name="DeMaso C."/>
            <person name="Dhargay N."/>
            <person name="Dooley K."/>
            <person name="Dooley E."/>
            <person name="Doricent M."/>
            <person name="Dorje P."/>
            <person name="Dorjee K."/>
            <person name="Dupes A."/>
            <person name="Elong R."/>
            <person name="Falk J."/>
            <person name="Farina A."/>
            <person name="Faro S."/>
            <person name="Ferguson D."/>
            <person name="Fisher S."/>
            <person name="Foley C.D."/>
            <person name="Franke A."/>
            <person name="Friedrich D."/>
            <person name="Gadbois L."/>
            <person name="Gearin G."/>
            <person name="Gearin C.R."/>
            <person name="Giannoukos G."/>
            <person name="Goode T."/>
            <person name="Graham J."/>
            <person name="Grandbois E."/>
            <person name="Grewal S."/>
            <person name="Gyaltsen K."/>
            <person name="Hafez N."/>
            <person name="Hagos B."/>
            <person name="Hall J."/>
            <person name="Henson C."/>
            <person name="Hollinger A."/>
            <person name="Honan T."/>
            <person name="Huard M.D."/>
            <person name="Hughes L."/>
            <person name="Hurhula B."/>
            <person name="Husby M.E."/>
            <person name="Kamat A."/>
            <person name="Kanga B."/>
            <person name="Kashin S."/>
            <person name="Khazanovich D."/>
            <person name="Kisner P."/>
            <person name="Lance K."/>
            <person name="Lara M."/>
            <person name="Lee W."/>
            <person name="Lennon N."/>
            <person name="Letendre F."/>
            <person name="LeVine R."/>
            <person name="Lipovsky A."/>
            <person name="Liu X."/>
            <person name="Liu J."/>
            <person name="Liu S."/>
            <person name="Lokyitsang T."/>
            <person name="Lokyitsang Y."/>
            <person name="Lubonja R."/>
            <person name="Lui A."/>
            <person name="MacDonald P."/>
            <person name="Magnisalis V."/>
            <person name="Maru K."/>
            <person name="Matthews C."/>
            <person name="McCusker W."/>
            <person name="McDonough S."/>
            <person name="Mehta T."/>
            <person name="Meldrim J."/>
            <person name="Meneus L."/>
            <person name="Mihai O."/>
            <person name="Mihalev A."/>
            <person name="Mihova T."/>
            <person name="Mittelman R."/>
            <person name="Mlenga V."/>
            <person name="Montmayeur A."/>
            <person name="Mulrain L."/>
            <person name="Navidi A."/>
            <person name="Naylor J."/>
            <person name="Negash T."/>
            <person name="Nguyen T."/>
            <person name="Nguyen N."/>
            <person name="Nicol R."/>
            <person name="Norbu C."/>
            <person name="Norbu N."/>
            <person name="Novod N."/>
            <person name="O'Neill B."/>
            <person name="Osman S."/>
            <person name="Markiewicz E."/>
            <person name="Oyono O.L."/>
            <person name="Patti C."/>
            <person name="Phunkhang P."/>
            <person name="Pierre F."/>
            <person name="Priest M."/>
            <person name="Raghuraman S."/>
            <person name="Rege F."/>
            <person name="Reyes R."/>
            <person name="Rise C."/>
            <person name="Rogov P."/>
            <person name="Ross K."/>
            <person name="Ryan E."/>
            <person name="Settipalli S."/>
            <person name="Shea T."/>
            <person name="Sherpa N."/>
            <person name="Shi L."/>
            <person name="Shih D."/>
            <person name="Sparrow T."/>
            <person name="Spaulding J."/>
            <person name="Stalker J."/>
            <person name="Stange-Thomann N."/>
            <person name="Stavropoulos S."/>
            <person name="Stone C."/>
            <person name="Strader C."/>
            <person name="Tesfaye S."/>
            <person name="Thomson T."/>
            <person name="Thoulutsang Y."/>
            <person name="Thoulutsang D."/>
            <person name="Topham K."/>
            <person name="Topping I."/>
            <person name="Tsamla T."/>
            <person name="Vassiliev H."/>
            <person name="Vo A."/>
            <person name="Wangchuk T."/>
            <person name="Wangdi T."/>
            <person name="Weiand M."/>
            <person name="Wilkinson J."/>
            <person name="Wilson A."/>
            <person name="Yadav S."/>
            <person name="Young G."/>
            <person name="Yu Q."/>
            <person name="Zembek L."/>
            <person name="Zhong D."/>
            <person name="Zimmer A."/>
            <person name="Zwirko Z."/>
            <person name="Jaffe D.B."/>
            <person name="Alvarez P."/>
            <person name="Brockman W."/>
            <person name="Butler J."/>
            <person name="Chin C."/>
            <person name="Gnerre S."/>
            <person name="Grabherr M."/>
            <person name="Kleber M."/>
            <person name="Mauceli E."/>
            <person name="MacCallum I."/>
        </authorList>
    </citation>
    <scope>NUCLEOTIDE SEQUENCE [LARGE SCALE GENOMIC DNA]</scope>
    <source>
        <strain evidence="5">MSH-3 / Tucson 14011-0111.49</strain>
    </source>
</reference>
<evidence type="ECO:0000256" key="1">
    <source>
        <dbReference type="SAM" id="MobiDB-lite"/>
    </source>
</evidence>
<dbReference type="Proteomes" id="UP000008744">
    <property type="component" value="Unassembled WGS sequence"/>
</dbReference>
<feature type="compositionally biased region" description="Basic and acidic residues" evidence="1">
    <location>
        <begin position="175"/>
        <end position="184"/>
    </location>
</feature>
<evidence type="ECO:0000313" key="4">
    <source>
        <dbReference type="EMBL" id="EDW37703.1"/>
    </source>
</evidence>
<dbReference type="EMBL" id="CH479244">
    <property type="protein sequence ID" value="EDW37703.1"/>
    <property type="molecule type" value="Genomic_DNA"/>
</dbReference>
<sequence length="425" mass="46069">MDWQPPSVQAAMGSLLFGVLLLTTAHAWSLPAPSSASASVPAAVSLPIRAAAAPVPRRLNEVSPYLDLALCPIRSEPWTCARQQSARILDSWDGELYAQWQKLKVEADRQMNATIERRGYSASELPLKEKPSTILKKIEIGTNYMKKYLAESMDGQGQTQPSTLVVVQAAPEHHEVDSGHDHGHGHGHGGGGSVDHDDAGSSVSKPHKRKQKKRVKGRRKRKGQHSNSGTAVEHEQSDLSLGLGLLDDLTEANDELLGGGGKRKHRNPIRYGRSNGGLRESKKKKKKKGSAKYVLVGSFLKAKIELLLKILGAHLQVKFFAIALIGLLINIARFWIDVKRGSPPSKKRKTTAREDKAPATATATATPPTSAEVQEIPNETETESAAAATPLGTLTLPSRCHIHTGGHHGQLFVRQLDLRLLRGCG</sequence>
<gene>
    <name evidence="4" type="primary">Dper\GL21246</name>
    <name evidence="4" type="ORF">Dper_GL21246</name>
</gene>
<dbReference type="eggNOG" id="ENOG502S5HV">
    <property type="taxonomic scope" value="Eukaryota"/>
</dbReference>
<keyword evidence="2" id="KW-1133">Transmembrane helix</keyword>
<feature type="region of interest" description="Disordered" evidence="1">
    <location>
        <begin position="342"/>
        <end position="384"/>
    </location>
</feature>
<organism evidence="5">
    <name type="scientific">Drosophila persimilis</name>
    <name type="common">Fruit fly</name>
    <dbReference type="NCBI Taxonomy" id="7234"/>
    <lineage>
        <taxon>Eukaryota</taxon>
        <taxon>Metazoa</taxon>
        <taxon>Ecdysozoa</taxon>
        <taxon>Arthropoda</taxon>
        <taxon>Hexapoda</taxon>
        <taxon>Insecta</taxon>
        <taxon>Pterygota</taxon>
        <taxon>Neoptera</taxon>
        <taxon>Endopterygota</taxon>
        <taxon>Diptera</taxon>
        <taxon>Brachycera</taxon>
        <taxon>Muscomorpha</taxon>
        <taxon>Ephydroidea</taxon>
        <taxon>Drosophilidae</taxon>
        <taxon>Drosophila</taxon>
        <taxon>Sophophora</taxon>
    </lineage>
</organism>
<feature type="compositionally biased region" description="Low complexity" evidence="1">
    <location>
        <begin position="358"/>
        <end position="369"/>
    </location>
</feature>
<dbReference type="OrthoDB" id="7429417at2759"/>
<dbReference type="HOGENOM" id="CLU_646023_0_0_1"/>
<keyword evidence="5" id="KW-1185">Reference proteome</keyword>
<feature type="region of interest" description="Disordered" evidence="1">
    <location>
        <begin position="256"/>
        <end position="287"/>
    </location>
</feature>
<evidence type="ECO:0000313" key="5">
    <source>
        <dbReference type="Proteomes" id="UP000008744"/>
    </source>
</evidence>